<dbReference type="EMBL" id="JARK01001373">
    <property type="protein sequence ID" value="EYC15339.1"/>
    <property type="molecule type" value="Genomic_DNA"/>
</dbReference>
<organism evidence="2 3">
    <name type="scientific">Ancylostoma ceylanicum</name>
    <dbReference type="NCBI Taxonomy" id="53326"/>
    <lineage>
        <taxon>Eukaryota</taxon>
        <taxon>Metazoa</taxon>
        <taxon>Ecdysozoa</taxon>
        <taxon>Nematoda</taxon>
        <taxon>Chromadorea</taxon>
        <taxon>Rhabditida</taxon>
        <taxon>Rhabditina</taxon>
        <taxon>Rhabditomorpha</taxon>
        <taxon>Strongyloidea</taxon>
        <taxon>Ancylostomatidae</taxon>
        <taxon>Ancylostomatinae</taxon>
        <taxon>Ancylostoma</taxon>
    </lineage>
</organism>
<dbReference type="InterPro" id="IPR047088">
    <property type="entry name" value="ORC5_C"/>
</dbReference>
<dbReference type="Proteomes" id="UP000024635">
    <property type="component" value="Unassembled WGS sequence"/>
</dbReference>
<reference evidence="3" key="1">
    <citation type="journal article" date="2015" name="Nat. Genet.">
        <title>The genome and transcriptome of the zoonotic hookworm Ancylostoma ceylanicum identify infection-specific gene families.</title>
        <authorList>
            <person name="Schwarz E.M."/>
            <person name="Hu Y."/>
            <person name="Antoshechkin I."/>
            <person name="Miller M.M."/>
            <person name="Sternberg P.W."/>
            <person name="Aroian R.V."/>
        </authorList>
    </citation>
    <scope>NUCLEOTIDE SEQUENCE</scope>
    <source>
        <strain evidence="3">HY135</strain>
    </source>
</reference>
<dbReference type="OrthoDB" id="365981at2759"/>
<dbReference type="Pfam" id="PF14630">
    <property type="entry name" value="ORC5_C"/>
    <property type="match status" value="1"/>
</dbReference>
<dbReference type="InterPro" id="IPR020796">
    <property type="entry name" value="ORC5"/>
</dbReference>
<keyword evidence="3" id="KW-1185">Reference proteome</keyword>
<evidence type="ECO:0000313" key="3">
    <source>
        <dbReference type="Proteomes" id="UP000024635"/>
    </source>
</evidence>
<protein>
    <recommendedName>
        <fullName evidence="1">Origin recognition complex subunit 5 C-terminal domain-containing protein</fullName>
    </recommendedName>
</protein>
<dbReference type="PANTHER" id="PTHR12705">
    <property type="entry name" value="ORIGIN RECOGNITION COMPLEX SUBUNIT 5"/>
    <property type="match status" value="1"/>
</dbReference>
<name>A0A016UIY1_9BILA</name>
<dbReference type="PANTHER" id="PTHR12705:SF0">
    <property type="entry name" value="ORIGIN RECOGNITION COMPLEX SUBUNIT 5"/>
    <property type="match status" value="1"/>
</dbReference>
<sequence>MVPKSVLPMRSKSVRQLRCLLSQWTCITHIHCHGSEEAGVLGAIEEALDQLKEEDEFSLYAIVNCLLVNGSLRVLIDELLQELNVKRHAKVETVEALAVFLGTHIFSEKERVKLTIVLDQAQALSSLPTSTVKSLLSLPKSITSACPSSSQEPLIRFVTRSELPWNWIHMLNTVSWPISIGFESPTEEECIDLLAEFLENDGINRRVIEYVVRAVFFECRDANRILEIIHLVCSKYTEKHGDINELKNFKLLPVLEALNETDCFYQDENERDEPITLPLCSKYLLIASFCASHNPPTTDKRYFVKFHGKEKRSDARERRAELSAEQRDADAKTVDLQRIKCIYLALTELYPVKDIDMNVDINSQIANLCCSGLIARTTSSANFDQPRFRCLLSFENVNEIAQSLRIPLTDYLDGWK</sequence>
<gene>
    <name evidence="2" type="primary">Acey_s0037.g3461</name>
    <name evidence="2" type="synonym">Acey-orc-5</name>
    <name evidence="2" type="ORF">Y032_0037g3461</name>
</gene>
<comment type="caution">
    <text evidence="2">The sequence shown here is derived from an EMBL/GenBank/DDBJ whole genome shotgun (WGS) entry which is preliminary data.</text>
</comment>
<proteinExistence type="predicted"/>
<feature type="domain" description="Origin recognition complex subunit 5 C-terminal" evidence="1">
    <location>
        <begin position="277"/>
        <end position="412"/>
    </location>
</feature>
<accession>A0A016UIY1</accession>
<dbReference type="AlphaFoldDB" id="A0A016UIY1"/>
<dbReference type="GO" id="GO:0005664">
    <property type="term" value="C:nuclear origin of replication recognition complex"/>
    <property type="evidence" value="ECO:0007669"/>
    <property type="project" value="TreeGrafter"/>
</dbReference>
<evidence type="ECO:0000313" key="2">
    <source>
        <dbReference type="EMBL" id="EYC15339.1"/>
    </source>
</evidence>
<dbReference type="GO" id="GO:0006270">
    <property type="term" value="P:DNA replication initiation"/>
    <property type="evidence" value="ECO:0007669"/>
    <property type="project" value="TreeGrafter"/>
</dbReference>
<evidence type="ECO:0000259" key="1">
    <source>
        <dbReference type="Pfam" id="PF14630"/>
    </source>
</evidence>
<dbReference type="STRING" id="53326.A0A016UIY1"/>
<dbReference type="GO" id="GO:0003688">
    <property type="term" value="F:DNA replication origin binding"/>
    <property type="evidence" value="ECO:0007669"/>
    <property type="project" value="TreeGrafter"/>
</dbReference>